<dbReference type="AlphaFoldDB" id="A0A0A9B975"/>
<reference evidence="1" key="2">
    <citation type="journal article" date="2015" name="Data Brief">
        <title>Shoot transcriptome of the giant reed, Arundo donax.</title>
        <authorList>
            <person name="Barrero R.A."/>
            <person name="Guerrero F.D."/>
            <person name="Moolhuijzen P."/>
            <person name="Goolsby J.A."/>
            <person name="Tidwell J."/>
            <person name="Bellgard S.E."/>
            <person name="Bellgard M.I."/>
        </authorList>
    </citation>
    <scope>NUCLEOTIDE SEQUENCE</scope>
    <source>
        <tissue evidence="1">Shoot tissue taken approximately 20 cm above the soil surface</tissue>
    </source>
</reference>
<proteinExistence type="predicted"/>
<name>A0A0A9B975_ARUDO</name>
<sequence>MHRKQHKKESSVMYWLVPVKRVNLASVYCYGQTLAN</sequence>
<protein>
    <submittedName>
        <fullName evidence="1">Uncharacterized protein</fullName>
    </submittedName>
</protein>
<accession>A0A0A9B975</accession>
<reference evidence="1" key="1">
    <citation type="submission" date="2014-09" db="EMBL/GenBank/DDBJ databases">
        <authorList>
            <person name="Magalhaes I.L.F."/>
            <person name="Oliveira U."/>
            <person name="Santos F.R."/>
            <person name="Vidigal T.H.D.A."/>
            <person name="Brescovit A.D."/>
            <person name="Santos A.J."/>
        </authorList>
    </citation>
    <scope>NUCLEOTIDE SEQUENCE</scope>
    <source>
        <tissue evidence="1">Shoot tissue taken approximately 20 cm above the soil surface</tissue>
    </source>
</reference>
<organism evidence="1">
    <name type="scientific">Arundo donax</name>
    <name type="common">Giant reed</name>
    <name type="synonym">Donax arundinaceus</name>
    <dbReference type="NCBI Taxonomy" id="35708"/>
    <lineage>
        <taxon>Eukaryota</taxon>
        <taxon>Viridiplantae</taxon>
        <taxon>Streptophyta</taxon>
        <taxon>Embryophyta</taxon>
        <taxon>Tracheophyta</taxon>
        <taxon>Spermatophyta</taxon>
        <taxon>Magnoliopsida</taxon>
        <taxon>Liliopsida</taxon>
        <taxon>Poales</taxon>
        <taxon>Poaceae</taxon>
        <taxon>PACMAD clade</taxon>
        <taxon>Arundinoideae</taxon>
        <taxon>Arundineae</taxon>
        <taxon>Arundo</taxon>
    </lineage>
</organism>
<evidence type="ECO:0000313" key="1">
    <source>
        <dbReference type="EMBL" id="JAD57775.1"/>
    </source>
</evidence>
<dbReference type="EMBL" id="GBRH01240120">
    <property type="protein sequence ID" value="JAD57775.1"/>
    <property type="molecule type" value="Transcribed_RNA"/>
</dbReference>